<reference evidence="15" key="1">
    <citation type="submission" date="2025-08" db="UniProtKB">
        <authorList>
            <consortium name="RefSeq"/>
        </authorList>
    </citation>
    <scope>IDENTIFICATION</scope>
    <source>
        <tissue evidence="15">Gonads</tissue>
    </source>
</reference>
<dbReference type="EC" id="2.7.11.1" evidence="1"/>
<dbReference type="SUPFAM" id="SSF56112">
    <property type="entry name" value="Protein kinase-like (PK-like)"/>
    <property type="match status" value="1"/>
</dbReference>
<dbReference type="GeneID" id="115882374"/>
<dbReference type="GO" id="GO:0005524">
    <property type="term" value="F:ATP binding"/>
    <property type="evidence" value="ECO:0007669"/>
    <property type="project" value="UniProtKB-KW"/>
</dbReference>
<dbReference type="OrthoDB" id="5337378at2759"/>
<keyword evidence="9" id="KW-0131">Cell cycle</keyword>
<dbReference type="Gene3D" id="3.30.200.20">
    <property type="entry name" value="Phosphorylase Kinase, domain 1"/>
    <property type="match status" value="1"/>
</dbReference>
<dbReference type="Proteomes" id="UP000504635">
    <property type="component" value="Unplaced"/>
</dbReference>
<dbReference type="PROSITE" id="PS50011">
    <property type="entry name" value="PROTEIN_KINASE_DOM"/>
    <property type="match status" value="1"/>
</dbReference>
<keyword evidence="2" id="KW-0723">Serine/threonine-protein kinase</keyword>
<dbReference type="Pfam" id="PF00069">
    <property type="entry name" value="Pkinase"/>
    <property type="match status" value="1"/>
</dbReference>
<evidence type="ECO:0000256" key="12">
    <source>
        <dbReference type="ARBA" id="ARBA00048679"/>
    </source>
</evidence>
<evidence type="ECO:0000256" key="8">
    <source>
        <dbReference type="ARBA" id="ARBA00022842"/>
    </source>
</evidence>
<dbReference type="PANTHER" id="PTHR11042:SF183">
    <property type="entry name" value="MEMBRANE-ASSOCIATED TYROSINE- AND THREONINE-SPECIFIC CDC2-INHIBITORY KINASE"/>
    <property type="match status" value="1"/>
</dbReference>
<organism evidence="14 15">
    <name type="scientific">Sitophilus oryzae</name>
    <name type="common">Rice weevil</name>
    <name type="synonym">Curculio oryzae</name>
    <dbReference type="NCBI Taxonomy" id="7048"/>
    <lineage>
        <taxon>Eukaryota</taxon>
        <taxon>Metazoa</taxon>
        <taxon>Ecdysozoa</taxon>
        <taxon>Arthropoda</taxon>
        <taxon>Hexapoda</taxon>
        <taxon>Insecta</taxon>
        <taxon>Pterygota</taxon>
        <taxon>Neoptera</taxon>
        <taxon>Endopterygota</taxon>
        <taxon>Coleoptera</taxon>
        <taxon>Polyphaga</taxon>
        <taxon>Cucujiformia</taxon>
        <taxon>Curculionidae</taxon>
        <taxon>Dryophthorinae</taxon>
        <taxon>Sitophilus</taxon>
    </lineage>
</organism>
<comment type="catalytic activity">
    <reaction evidence="12">
        <text>L-seryl-[protein] + ATP = O-phospho-L-seryl-[protein] + ADP + H(+)</text>
        <dbReference type="Rhea" id="RHEA:17989"/>
        <dbReference type="Rhea" id="RHEA-COMP:9863"/>
        <dbReference type="Rhea" id="RHEA-COMP:11604"/>
        <dbReference type="ChEBI" id="CHEBI:15378"/>
        <dbReference type="ChEBI" id="CHEBI:29999"/>
        <dbReference type="ChEBI" id="CHEBI:30616"/>
        <dbReference type="ChEBI" id="CHEBI:83421"/>
        <dbReference type="ChEBI" id="CHEBI:456216"/>
        <dbReference type="EC" id="2.7.11.1"/>
    </reaction>
</comment>
<keyword evidence="7" id="KW-0067">ATP-binding</keyword>
<dbReference type="InterPro" id="IPR008271">
    <property type="entry name" value="Ser/Thr_kinase_AS"/>
</dbReference>
<evidence type="ECO:0000256" key="4">
    <source>
        <dbReference type="ARBA" id="ARBA00022723"/>
    </source>
</evidence>
<dbReference type="PROSITE" id="PS00108">
    <property type="entry name" value="PROTEIN_KINASE_ST"/>
    <property type="match status" value="1"/>
</dbReference>
<dbReference type="GO" id="GO:0004674">
    <property type="term" value="F:protein serine/threonine kinase activity"/>
    <property type="evidence" value="ECO:0007669"/>
    <property type="project" value="UniProtKB-KW"/>
</dbReference>
<keyword evidence="3" id="KW-0808">Transferase</keyword>
<keyword evidence="14" id="KW-1185">Reference proteome</keyword>
<keyword evidence="4" id="KW-0479">Metal-binding</keyword>
<dbReference type="SMART" id="SM00220">
    <property type="entry name" value="S_TKc"/>
    <property type="match status" value="1"/>
</dbReference>
<evidence type="ECO:0000256" key="2">
    <source>
        <dbReference type="ARBA" id="ARBA00022527"/>
    </source>
</evidence>
<dbReference type="GO" id="GO:0005634">
    <property type="term" value="C:nucleus"/>
    <property type="evidence" value="ECO:0007669"/>
    <property type="project" value="TreeGrafter"/>
</dbReference>
<evidence type="ECO:0000256" key="3">
    <source>
        <dbReference type="ARBA" id="ARBA00022679"/>
    </source>
</evidence>
<gene>
    <name evidence="15" type="primary">LOC115882374</name>
</gene>
<dbReference type="KEGG" id="soy:115882374"/>
<accession>A0A6J2XZT9</accession>
<dbReference type="GO" id="GO:0046872">
    <property type="term" value="F:metal ion binding"/>
    <property type="evidence" value="ECO:0007669"/>
    <property type="project" value="UniProtKB-KW"/>
</dbReference>
<evidence type="ECO:0000256" key="5">
    <source>
        <dbReference type="ARBA" id="ARBA00022741"/>
    </source>
</evidence>
<dbReference type="GO" id="GO:0005737">
    <property type="term" value="C:cytoplasm"/>
    <property type="evidence" value="ECO:0007669"/>
    <property type="project" value="TreeGrafter"/>
</dbReference>
<keyword evidence="6 15" id="KW-0418">Kinase</keyword>
<evidence type="ECO:0000256" key="9">
    <source>
        <dbReference type="ARBA" id="ARBA00023306"/>
    </source>
</evidence>
<evidence type="ECO:0000256" key="1">
    <source>
        <dbReference type="ARBA" id="ARBA00012513"/>
    </source>
</evidence>
<dbReference type="GO" id="GO:0110031">
    <property type="term" value="P:negative regulation of G2/MI transition of meiotic cell cycle"/>
    <property type="evidence" value="ECO:0007669"/>
    <property type="project" value="TreeGrafter"/>
</dbReference>
<keyword evidence="5" id="KW-0547">Nucleotide-binding</keyword>
<dbReference type="RefSeq" id="XP_030756280.1">
    <property type="nucleotide sequence ID" value="XM_030900420.1"/>
</dbReference>
<evidence type="ECO:0000256" key="6">
    <source>
        <dbReference type="ARBA" id="ARBA00022777"/>
    </source>
</evidence>
<dbReference type="AlphaFoldDB" id="A0A6J2XZT9"/>
<evidence type="ECO:0000259" key="13">
    <source>
        <dbReference type="PROSITE" id="PS50011"/>
    </source>
</evidence>
<dbReference type="GO" id="GO:0051321">
    <property type="term" value="P:meiotic cell cycle"/>
    <property type="evidence" value="ECO:0007669"/>
    <property type="project" value="TreeGrafter"/>
</dbReference>
<evidence type="ECO:0000313" key="15">
    <source>
        <dbReference type="RefSeq" id="XP_030756280.1"/>
    </source>
</evidence>
<dbReference type="InterPro" id="IPR011009">
    <property type="entry name" value="Kinase-like_dom_sf"/>
</dbReference>
<evidence type="ECO:0000313" key="14">
    <source>
        <dbReference type="Proteomes" id="UP000504635"/>
    </source>
</evidence>
<name>A0A6J2XZT9_SITOR</name>
<dbReference type="PANTHER" id="PTHR11042">
    <property type="entry name" value="EUKARYOTIC TRANSLATION INITIATION FACTOR 2-ALPHA KINASE EIF2-ALPHA KINASE -RELATED"/>
    <property type="match status" value="1"/>
</dbReference>
<dbReference type="InterPro" id="IPR050339">
    <property type="entry name" value="CC_SR_Kinase"/>
</dbReference>
<dbReference type="InterPro" id="IPR000719">
    <property type="entry name" value="Prot_kinase_dom"/>
</dbReference>
<feature type="domain" description="Protein kinase" evidence="13">
    <location>
        <begin position="83"/>
        <end position="329"/>
    </location>
</feature>
<comment type="catalytic activity">
    <reaction evidence="11">
        <text>L-threonyl-[protein] + ATP = O-phospho-L-threonyl-[protein] + ADP + H(+)</text>
        <dbReference type="Rhea" id="RHEA:46608"/>
        <dbReference type="Rhea" id="RHEA-COMP:11060"/>
        <dbReference type="Rhea" id="RHEA-COMP:11605"/>
        <dbReference type="ChEBI" id="CHEBI:15378"/>
        <dbReference type="ChEBI" id="CHEBI:30013"/>
        <dbReference type="ChEBI" id="CHEBI:30616"/>
        <dbReference type="ChEBI" id="CHEBI:61977"/>
        <dbReference type="ChEBI" id="CHEBI:456216"/>
        <dbReference type="EC" id="2.7.11.1"/>
    </reaction>
</comment>
<proteinExistence type="inferred from homology"/>
<evidence type="ECO:0000256" key="7">
    <source>
        <dbReference type="ARBA" id="ARBA00022840"/>
    </source>
</evidence>
<dbReference type="Gene3D" id="1.10.510.10">
    <property type="entry name" value="Transferase(Phosphotransferase) domain 1"/>
    <property type="match status" value="1"/>
</dbReference>
<protein>
    <recommendedName>
        <fullName evidence="1">non-specific serine/threonine protein kinase</fullName>
        <ecNumber evidence="1">2.7.11.1</ecNumber>
    </recommendedName>
</protein>
<keyword evidence="8" id="KW-0460">Magnesium</keyword>
<sequence>MNRKRGIFLLPEEMQTTERLPTKRELALRGKQPTCPFVPGKIRKSLSHRHSNKKPTPLCFNNNVTLSPMYDPQLRLSYIDQVFAKFDCMGEGSFGKVYRVRSREDNKLYAIKRLKANISANDRYAEVKNNEIIGYDPNCVQYFMAWEENCETFILLECCDMSLADYSKLNNDIPEELLWNVLYDICKAMNFLHKRNLLHLDIKPGNIMMKRGTYKLGDFGLLVDLQTNDHVNKSTLSDGDSKYLAMEVLHRIYTNSCDVFGLGITLLELATDIELPDHGPLWHQLRNNILPPEFYERVTLGLKVIIERMIANDYQKRPSAEKILSYSSLKDVAKRDNKYPRTDFASPYLKAEDKYEIVALPPLSINNNDNTTTPPCSLRFSCEEDSLSSWRNDDENDVQFSGRKSLFSQLNDTFSSNNSSPMTENSLLACSLNEISVEIDASHSEDAINCDQFVSKNIITSTPVLRTKQSKRIPKAKLTFD</sequence>
<evidence type="ECO:0000256" key="10">
    <source>
        <dbReference type="ARBA" id="ARBA00037982"/>
    </source>
</evidence>
<evidence type="ECO:0000256" key="11">
    <source>
        <dbReference type="ARBA" id="ARBA00047899"/>
    </source>
</evidence>
<comment type="similarity">
    <text evidence="10">Belongs to the protein kinase superfamily. Ser/Thr protein kinase family. GCN2 subfamily.</text>
</comment>
<dbReference type="InParanoid" id="A0A6J2XZT9"/>